<evidence type="ECO:0000256" key="7">
    <source>
        <dbReference type="ARBA" id="ARBA00023180"/>
    </source>
</evidence>
<organism evidence="10 11">
    <name type="scientific">Eumeta variegata</name>
    <name type="common">Bagworm moth</name>
    <name type="synonym">Eumeta japonica</name>
    <dbReference type="NCBI Taxonomy" id="151549"/>
    <lineage>
        <taxon>Eukaryota</taxon>
        <taxon>Metazoa</taxon>
        <taxon>Ecdysozoa</taxon>
        <taxon>Arthropoda</taxon>
        <taxon>Hexapoda</taxon>
        <taxon>Insecta</taxon>
        <taxon>Pterygota</taxon>
        <taxon>Neoptera</taxon>
        <taxon>Endopterygota</taxon>
        <taxon>Lepidoptera</taxon>
        <taxon>Glossata</taxon>
        <taxon>Ditrysia</taxon>
        <taxon>Tineoidea</taxon>
        <taxon>Psychidae</taxon>
        <taxon>Oiketicinae</taxon>
        <taxon>Eumeta</taxon>
    </lineage>
</organism>
<dbReference type="GO" id="GO:0005886">
    <property type="term" value="C:plasma membrane"/>
    <property type="evidence" value="ECO:0007669"/>
    <property type="project" value="UniProtKB-SubCell"/>
</dbReference>
<evidence type="ECO:0000256" key="5">
    <source>
        <dbReference type="ARBA" id="ARBA00022989"/>
    </source>
</evidence>
<sequence>MRNNSITTDGHVEVTTGAGDAILPGQIVKWNYEDHLPYYTGQCAELYGSVGEFLPRNLTTNSELHLFLTELCRSVRLEYRETGEHLGLTYYKYAATERTFDNKSGISPVGPFSPAAARLYNRRTLNAVGAYGPIRSLTHKASGSIHHLEAYPSTYHENTCFCGGECGWAGVMNVSACRYGSPAFVSLPHFLHAEPALRRRVTGLQPDPAKHEFYFAVEPKLGVPLHVCARFQLNIKMQPNPHVLLYQDVPETLFPILWIQQMVLMDERIASELRIVRAAIDWGPLAFTGIGVLILLFLSMAILSNLCEKRPAHYRPPLDQKPDVPRDEAEMKLNPM</sequence>
<dbReference type="PANTHER" id="PTHR11923">
    <property type="entry name" value="SCAVENGER RECEPTOR CLASS B TYPE-1 SR-B1"/>
    <property type="match status" value="1"/>
</dbReference>
<name>A0A4C1S8Y3_EUMVA</name>
<dbReference type="PRINTS" id="PR01609">
    <property type="entry name" value="CD36FAMILY"/>
</dbReference>
<accession>A0A4C1S8Y3</accession>
<keyword evidence="5 9" id="KW-1133">Transmembrane helix</keyword>
<dbReference type="Pfam" id="PF01130">
    <property type="entry name" value="CD36"/>
    <property type="match status" value="1"/>
</dbReference>
<dbReference type="EMBL" id="BGZK01000001">
    <property type="protein sequence ID" value="GBO98674.1"/>
    <property type="molecule type" value="Genomic_DNA"/>
</dbReference>
<evidence type="ECO:0000256" key="9">
    <source>
        <dbReference type="SAM" id="Phobius"/>
    </source>
</evidence>
<reference evidence="10 11" key="1">
    <citation type="journal article" date="2019" name="Commun. Biol.">
        <title>The bagworm genome reveals a unique fibroin gene that provides high tensile strength.</title>
        <authorList>
            <person name="Kono N."/>
            <person name="Nakamura H."/>
            <person name="Ohtoshi R."/>
            <person name="Tomita M."/>
            <person name="Numata K."/>
            <person name="Arakawa K."/>
        </authorList>
    </citation>
    <scope>NUCLEOTIDE SEQUENCE [LARGE SCALE GENOMIC DNA]</scope>
</reference>
<evidence type="ECO:0000256" key="6">
    <source>
        <dbReference type="ARBA" id="ARBA00023136"/>
    </source>
</evidence>
<dbReference type="Proteomes" id="UP000299102">
    <property type="component" value="Unassembled WGS sequence"/>
</dbReference>
<dbReference type="PANTHER" id="PTHR11923:SF93">
    <property type="entry name" value="GH07959P-RELATED"/>
    <property type="match status" value="1"/>
</dbReference>
<protein>
    <submittedName>
        <fullName evidence="10">Protein peste</fullName>
    </submittedName>
</protein>
<gene>
    <name evidence="10" type="primary">pes</name>
    <name evidence="10" type="ORF">EVAR_198_1</name>
</gene>
<evidence type="ECO:0000256" key="2">
    <source>
        <dbReference type="ARBA" id="ARBA00010532"/>
    </source>
</evidence>
<dbReference type="OrthoDB" id="514335at2759"/>
<comment type="caution">
    <text evidence="10">The sequence shown here is derived from an EMBL/GenBank/DDBJ whole genome shotgun (WGS) entry which is preliminary data.</text>
</comment>
<dbReference type="AlphaFoldDB" id="A0A4C1S8Y3"/>
<feature type="transmembrane region" description="Helical" evidence="9">
    <location>
        <begin position="282"/>
        <end position="303"/>
    </location>
</feature>
<evidence type="ECO:0000313" key="11">
    <source>
        <dbReference type="Proteomes" id="UP000299102"/>
    </source>
</evidence>
<evidence type="ECO:0000256" key="1">
    <source>
        <dbReference type="ARBA" id="ARBA00004236"/>
    </source>
</evidence>
<dbReference type="InterPro" id="IPR002159">
    <property type="entry name" value="CD36_fam"/>
</dbReference>
<keyword evidence="6 9" id="KW-0472">Membrane</keyword>
<keyword evidence="4 9" id="KW-0812">Transmembrane</keyword>
<comment type="similarity">
    <text evidence="2">Belongs to the CD36 family.</text>
</comment>
<proteinExistence type="inferred from homology"/>
<feature type="region of interest" description="Disordered" evidence="8">
    <location>
        <begin position="317"/>
        <end position="336"/>
    </location>
</feature>
<evidence type="ECO:0000256" key="4">
    <source>
        <dbReference type="ARBA" id="ARBA00022692"/>
    </source>
</evidence>
<keyword evidence="11" id="KW-1185">Reference proteome</keyword>
<dbReference type="GO" id="GO:0005737">
    <property type="term" value="C:cytoplasm"/>
    <property type="evidence" value="ECO:0007669"/>
    <property type="project" value="TreeGrafter"/>
</dbReference>
<dbReference type="GO" id="GO:0005044">
    <property type="term" value="F:scavenger receptor activity"/>
    <property type="evidence" value="ECO:0007669"/>
    <property type="project" value="TreeGrafter"/>
</dbReference>
<keyword evidence="3" id="KW-1003">Cell membrane</keyword>
<comment type="subcellular location">
    <subcellularLocation>
        <location evidence="1">Cell membrane</location>
    </subcellularLocation>
</comment>
<evidence type="ECO:0000313" key="10">
    <source>
        <dbReference type="EMBL" id="GBO98674.1"/>
    </source>
</evidence>
<evidence type="ECO:0000256" key="3">
    <source>
        <dbReference type="ARBA" id="ARBA00022475"/>
    </source>
</evidence>
<evidence type="ECO:0000256" key="8">
    <source>
        <dbReference type="SAM" id="MobiDB-lite"/>
    </source>
</evidence>
<keyword evidence="7" id="KW-0325">Glycoprotein</keyword>
<dbReference type="STRING" id="151549.A0A4C1S8Y3"/>